<organism evidence="2 3">
    <name type="scientific">Chitinophaga tropicalis</name>
    <dbReference type="NCBI Taxonomy" id="2683588"/>
    <lineage>
        <taxon>Bacteria</taxon>
        <taxon>Pseudomonadati</taxon>
        <taxon>Bacteroidota</taxon>
        <taxon>Chitinophagia</taxon>
        <taxon>Chitinophagales</taxon>
        <taxon>Chitinophagaceae</taxon>
        <taxon>Chitinophaga</taxon>
    </lineage>
</organism>
<accession>A0A7K1U4K0</accession>
<keyword evidence="3" id="KW-1185">Reference proteome</keyword>
<name>A0A7K1U4K0_9BACT</name>
<proteinExistence type="predicted"/>
<comment type="caution">
    <text evidence="2">The sequence shown here is derived from an EMBL/GenBank/DDBJ whole genome shotgun (WGS) entry which is preliminary data.</text>
</comment>
<evidence type="ECO:0000313" key="2">
    <source>
        <dbReference type="EMBL" id="MVT09287.1"/>
    </source>
</evidence>
<dbReference type="RefSeq" id="WP_157306716.1">
    <property type="nucleotide sequence ID" value="NZ_WRXN01000005.1"/>
</dbReference>
<sequence>MKQKIINPNKGVEPVPQDKPSDNAVSQPAEEIDAPNIYLPGYSDPFMPIMDLTIVFDELKKIVNNWFFK</sequence>
<dbReference type="Proteomes" id="UP000461730">
    <property type="component" value="Unassembled WGS sequence"/>
</dbReference>
<protein>
    <submittedName>
        <fullName evidence="2">Uncharacterized protein</fullName>
    </submittedName>
</protein>
<reference evidence="2 3" key="1">
    <citation type="submission" date="2019-12" db="EMBL/GenBank/DDBJ databases">
        <title>Chitinophaga sp. strain ysch24 (GDMCC 1.1355), whole genome shotgun sequence.</title>
        <authorList>
            <person name="Zhang X."/>
        </authorList>
    </citation>
    <scope>NUCLEOTIDE SEQUENCE [LARGE SCALE GENOMIC DNA]</scope>
    <source>
        <strain evidence="3">ysch24</strain>
    </source>
</reference>
<dbReference type="EMBL" id="WRXN01000005">
    <property type="protein sequence ID" value="MVT09287.1"/>
    <property type="molecule type" value="Genomic_DNA"/>
</dbReference>
<evidence type="ECO:0000313" key="3">
    <source>
        <dbReference type="Proteomes" id="UP000461730"/>
    </source>
</evidence>
<dbReference type="AlphaFoldDB" id="A0A7K1U4K0"/>
<evidence type="ECO:0000256" key="1">
    <source>
        <dbReference type="SAM" id="MobiDB-lite"/>
    </source>
</evidence>
<feature type="region of interest" description="Disordered" evidence="1">
    <location>
        <begin position="1"/>
        <end position="30"/>
    </location>
</feature>
<gene>
    <name evidence="2" type="ORF">GO493_13540</name>
</gene>